<dbReference type="AlphaFoldDB" id="A0A4R6DRV4"/>
<dbReference type="InterPro" id="IPR029039">
    <property type="entry name" value="Flavoprotein-like_sf"/>
</dbReference>
<dbReference type="SUPFAM" id="SSF52218">
    <property type="entry name" value="Flavoproteins"/>
    <property type="match status" value="1"/>
</dbReference>
<keyword evidence="7" id="KW-1185">Reference proteome</keyword>
<dbReference type="GO" id="GO:0008752">
    <property type="term" value="F:FMN reductase [NAD(P)H] activity"/>
    <property type="evidence" value="ECO:0007669"/>
    <property type="project" value="InterPro"/>
</dbReference>
<sequence length="198" mass="20883">MSILTLAGSPAASSRSRALLEWIGARLGRSGERVDSLAVRDLPAEDLLFARADTQALQAALAKVERAQALVISTPVYKAAYSGALKTFLDLLPQKGLAGKVVLPVVTGGSVAHTLAVEYALKPVLAALDARVVLNGVFIADSQLEYTPDGLRIAGEAESRLHEALDRFEDAALRFRWPLAGPRSAVAVESAFPLPVSG</sequence>
<dbReference type="GO" id="GO:0046306">
    <property type="term" value="P:alkanesulfonate catabolic process"/>
    <property type="evidence" value="ECO:0007669"/>
    <property type="project" value="InterPro"/>
</dbReference>
<evidence type="ECO:0000256" key="4">
    <source>
        <dbReference type="ARBA" id="ARBA00023002"/>
    </source>
</evidence>
<keyword evidence="4" id="KW-0560">Oxidoreductase</keyword>
<keyword evidence="2" id="KW-0285">Flavoprotein</keyword>
<comment type="similarity">
    <text evidence="1">Belongs to the SsuE family.</text>
</comment>
<dbReference type="PANTHER" id="PTHR43408:SF1">
    <property type="entry name" value="FMN REDUCTASE (NADPH)"/>
    <property type="match status" value="1"/>
</dbReference>
<evidence type="ECO:0000313" key="6">
    <source>
        <dbReference type="EMBL" id="TDN47703.1"/>
    </source>
</evidence>
<dbReference type="Pfam" id="PF03358">
    <property type="entry name" value="FMN_red"/>
    <property type="match status" value="1"/>
</dbReference>
<dbReference type="PANTHER" id="PTHR43408">
    <property type="entry name" value="FMN REDUCTASE (NADPH)"/>
    <property type="match status" value="1"/>
</dbReference>
<accession>A0A4R6DRV4</accession>
<dbReference type="NCBIfam" id="TIGR03567">
    <property type="entry name" value="FMN_reduc_SsuE"/>
    <property type="match status" value="1"/>
</dbReference>
<evidence type="ECO:0000259" key="5">
    <source>
        <dbReference type="Pfam" id="PF03358"/>
    </source>
</evidence>
<dbReference type="InterPro" id="IPR005025">
    <property type="entry name" value="FMN_Rdtase-like_dom"/>
</dbReference>
<comment type="caution">
    <text evidence="6">The sequence shown here is derived from an EMBL/GenBank/DDBJ whole genome shotgun (WGS) entry which is preliminary data.</text>
</comment>
<organism evidence="6 7">
    <name type="scientific">Azoarcus indigens</name>
    <dbReference type="NCBI Taxonomy" id="29545"/>
    <lineage>
        <taxon>Bacteria</taxon>
        <taxon>Pseudomonadati</taxon>
        <taxon>Pseudomonadota</taxon>
        <taxon>Betaproteobacteria</taxon>
        <taxon>Rhodocyclales</taxon>
        <taxon>Zoogloeaceae</taxon>
        <taxon>Azoarcus</taxon>
    </lineage>
</organism>
<evidence type="ECO:0000256" key="2">
    <source>
        <dbReference type="ARBA" id="ARBA00022630"/>
    </source>
</evidence>
<evidence type="ECO:0000256" key="1">
    <source>
        <dbReference type="ARBA" id="ARBA00005990"/>
    </source>
</evidence>
<feature type="domain" description="NADPH-dependent FMN reductase-like" evidence="5">
    <location>
        <begin position="1"/>
        <end position="142"/>
    </location>
</feature>
<gene>
    <name evidence="6" type="ORF">C7389_11812</name>
</gene>
<proteinExistence type="inferred from homology"/>
<dbReference type="RefSeq" id="WP_133593999.1">
    <property type="nucleotide sequence ID" value="NZ_SNVV01000018.1"/>
</dbReference>
<dbReference type="OrthoDB" id="1643408at2"/>
<dbReference type="InterPro" id="IPR051814">
    <property type="entry name" value="NAD(P)H-dep_FMN_reductase"/>
</dbReference>
<protein>
    <submittedName>
        <fullName evidence="6">SsuE family FMN reductase</fullName>
    </submittedName>
</protein>
<dbReference type="Gene3D" id="3.40.50.360">
    <property type="match status" value="1"/>
</dbReference>
<reference evidence="6 7" key="1">
    <citation type="submission" date="2019-03" db="EMBL/GenBank/DDBJ databases">
        <title>Genomic Encyclopedia of Type Strains, Phase IV (KMG-IV): sequencing the most valuable type-strain genomes for metagenomic binning, comparative biology and taxonomic classification.</title>
        <authorList>
            <person name="Goeker M."/>
        </authorList>
    </citation>
    <scope>NUCLEOTIDE SEQUENCE [LARGE SCALE GENOMIC DNA]</scope>
    <source>
        <strain evidence="6 7">DSM 12121</strain>
    </source>
</reference>
<dbReference type="Proteomes" id="UP000295129">
    <property type="component" value="Unassembled WGS sequence"/>
</dbReference>
<dbReference type="EMBL" id="SNVV01000018">
    <property type="protein sequence ID" value="TDN47703.1"/>
    <property type="molecule type" value="Genomic_DNA"/>
</dbReference>
<evidence type="ECO:0000256" key="3">
    <source>
        <dbReference type="ARBA" id="ARBA00022643"/>
    </source>
</evidence>
<keyword evidence="3" id="KW-0288">FMN</keyword>
<dbReference type="InterPro" id="IPR020048">
    <property type="entry name" value="NADPH-dep_FMN_reduc_SsuE"/>
</dbReference>
<name>A0A4R6DRV4_9RHOO</name>
<evidence type="ECO:0000313" key="7">
    <source>
        <dbReference type="Proteomes" id="UP000295129"/>
    </source>
</evidence>